<dbReference type="PANTHER" id="PTHR23167">
    <property type="entry name" value="CALPONIN HOMOLOGY DOMAIN-CONTAINING PROTEIN DDB_G0272472-RELATED"/>
    <property type="match status" value="1"/>
</dbReference>
<feature type="compositionally biased region" description="Polar residues" evidence="5">
    <location>
        <begin position="233"/>
        <end position="246"/>
    </location>
</feature>
<dbReference type="Pfam" id="PF12130">
    <property type="entry name" value="bMERB_dom"/>
    <property type="match status" value="1"/>
</dbReference>
<dbReference type="SMART" id="SM00033">
    <property type="entry name" value="CH"/>
    <property type="match status" value="1"/>
</dbReference>
<gene>
    <name evidence="10" type="ORF">CLODIP_2_CD08569</name>
</gene>
<dbReference type="AlphaFoldDB" id="A0A8S1CLD4"/>
<sequence length="947" mass="107387">MDSSKSPEVKGNMGSVWKRLQRVNKRAAKFQFTVSYHQITLDTSPKWKPNKLSVAFTRRSRRVLTSALPWEPTMKDPLRGLVIWAVPENQTVSITLFKDPRTHELEDKDWTFVLEDVSPNGKRRQLAALAVNMKQYANFAASQEELKLTLKPSSKKITAATLECTICSFLLREGKATDEDMQSMASLMSTNNTMDVAVMKDFDEEEEDEELNSSRAKELGSLTSQIDQLTNSISENEWGSSNSTPVPSIPCSPRDEMPPKPIEQTDSANSSAQEIRLKLKPLELDSDTISVTPLSRSIRETTPGQDLLEWCKDVTRNYTGVKVTNLTTSWRNGMAFCALIHYHRPDLIAIESLVPHDIRGNCKIAFDAGEKLGIPRVIEPADMAVLAVPDKLAVMTYLYQLRAHFTGHELEVQQIGKTIDESSYMIGRFNTDTNAEVSAQLFGAEIRNLQQRESEERNKERASSPPLGAVREVKDKLLASSKSILGKVLSPSKEKSLLKSERAKSSTTPSPPPQPLMTRRQLTDPFGSFEEDEDQKQHSSDARETSLKATSPVESDNFIIEVTNPPEDDPSSPTSANNSQQQILKRHEELKERARQLLEQARKDAVRGGAPLPPVSLSISKHSSKQNEKRQQQLKEKARMLIEEARKGVVTSPEAATPTSPEDMSPAKEIKSPTSPVSQWSGYENSPMSEANIRRPPTLQSFSSLIERISPDKEQEPKSKDPGNYTLNELEILEREQNQIDQKAASLEKDLRKVMDTGNQREKEEELMAQWFLLVNKKNALLRRQMQLNILEKEDDLKRRCELLNRELRSILSIEDWRKTEEQKLRETLLLQELVSLMDKRDELVHHLDSQERAIEDDDRIEEDLTRATIREHSNRNCRRILLYEQSDFKMLTKAYSSLVLAVDVLVALIKFVLILLESLFRLVFPVEQKSIKNEVILVSITTILSL</sequence>
<feature type="compositionally biased region" description="Basic and acidic residues" evidence="5">
    <location>
        <begin position="450"/>
        <end position="462"/>
    </location>
</feature>
<keyword evidence="6" id="KW-0812">Transmembrane</keyword>
<keyword evidence="4" id="KW-0175">Coiled coil</keyword>
<feature type="compositionally biased region" description="Polar residues" evidence="5">
    <location>
        <begin position="672"/>
        <end position="689"/>
    </location>
</feature>
<evidence type="ECO:0000259" key="8">
    <source>
        <dbReference type="PROSITE" id="PS51840"/>
    </source>
</evidence>
<organism evidence="10 11">
    <name type="scientific">Cloeon dipterum</name>
    <dbReference type="NCBI Taxonomy" id="197152"/>
    <lineage>
        <taxon>Eukaryota</taxon>
        <taxon>Metazoa</taxon>
        <taxon>Ecdysozoa</taxon>
        <taxon>Arthropoda</taxon>
        <taxon>Hexapoda</taxon>
        <taxon>Insecta</taxon>
        <taxon>Pterygota</taxon>
        <taxon>Palaeoptera</taxon>
        <taxon>Ephemeroptera</taxon>
        <taxon>Pisciforma</taxon>
        <taxon>Baetidae</taxon>
        <taxon>Cloeon</taxon>
    </lineage>
</organism>
<feature type="domain" description="BMERB" evidence="9">
    <location>
        <begin position="713"/>
        <end position="864"/>
    </location>
</feature>
<feature type="region of interest" description="Disordered" evidence="5">
    <location>
        <begin position="233"/>
        <end position="270"/>
    </location>
</feature>
<dbReference type="InterPro" id="IPR022735">
    <property type="entry name" value="bMERB_dom"/>
</dbReference>
<dbReference type="OrthoDB" id="5972258at2759"/>
<feature type="region of interest" description="Disordered" evidence="5">
    <location>
        <begin position="203"/>
        <end position="222"/>
    </location>
</feature>
<name>A0A8S1CLD4_9INSE</name>
<evidence type="ECO:0000259" key="9">
    <source>
        <dbReference type="PROSITE" id="PS51848"/>
    </source>
</evidence>
<feature type="compositionally biased region" description="Polar residues" evidence="5">
    <location>
        <begin position="571"/>
        <end position="583"/>
    </location>
</feature>
<dbReference type="Gene3D" id="1.10.418.10">
    <property type="entry name" value="Calponin-like domain"/>
    <property type="match status" value="1"/>
</dbReference>
<dbReference type="InterPro" id="IPR036872">
    <property type="entry name" value="CH_dom_sf"/>
</dbReference>
<evidence type="ECO:0000256" key="4">
    <source>
        <dbReference type="ARBA" id="ARBA00023054"/>
    </source>
</evidence>
<proteinExistence type="predicted"/>
<dbReference type="EMBL" id="CADEPI010000058">
    <property type="protein sequence ID" value="CAB3371091.1"/>
    <property type="molecule type" value="Genomic_DNA"/>
</dbReference>
<dbReference type="SUPFAM" id="SSF47576">
    <property type="entry name" value="Calponin-homology domain, CH-domain"/>
    <property type="match status" value="1"/>
</dbReference>
<feature type="compositionally biased region" description="Basic and acidic residues" evidence="5">
    <location>
        <begin position="492"/>
        <end position="504"/>
    </location>
</feature>
<evidence type="ECO:0000256" key="6">
    <source>
        <dbReference type="SAM" id="Phobius"/>
    </source>
</evidence>
<comment type="subcellular location">
    <subcellularLocation>
        <location evidence="1">Endosome</location>
    </subcellularLocation>
</comment>
<keyword evidence="2" id="KW-0597">Phosphoprotein</keyword>
<evidence type="ECO:0000259" key="7">
    <source>
        <dbReference type="PROSITE" id="PS50021"/>
    </source>
</evidence>
<dbReference type="PROSITE" id="PS50021">
    <property type="entry name" value="CH"/>
    <property type="match status" value="1"/>
</dbReference>
<keyword evidence="11" id="KW-1185">Reference proteome</keyword>
<feature type="domain" description="Calponin-homology (CH)" evidence="7">
    <location>
        <begin position="301"/>
        <end position="406"/>
    </location>
</feature>
<evidence type="ECO:0000256" key="3">
    <source>
        <dbReference type="ARBA" id="ARBA00022753"/>
    </source>
</evidence>
<dbReference type="CDD" id="cd21198">
    <property type="entry name" value="CH_EHBP"/>
    <property type="match status" value="1"/>
</dbReference>
<accession>A0A8S1CLD4</accession>
<keyword evidence="6" id="KW-0472">Membrane</keyword>
<evidence type="ECO:0000256" key="2">
    <source>
        <dbReference type="ARBA" id="ARBA00022553"/>
    </source>
</evidence>
<comment type="caution">
    <text evidence="10">The sequence shown here is derived from an EMBL/GenBank/DDBJ whole genome shotgun (WGS) entry which is preliminary data.</text>
</comment>
<dbReference type="SMART" id="SM01203">
    <property type="entry name" value="DUF3585"/>
    <property type="match status" value="1"/>
</dbReference>
<feature type="compositionally biased region" description="Basic and acidic residues" evidence="5">
    <location>
        <begin position="535"/>
        <end position="546"/>
    </location>
</feature>
<evidence type="ECO:0000256" key="5">
    <source>
        <dbReference type="SAM" id="MobiDB-lite"/>
    </source>
</evidence>
<dbReference type="Proteomes" id="UP000494165">
    <property type="component" value="Unassembled WGS sequence"/>
</dbReference>
<evidence type="ECO:0000256" key="1">
    <source>
        <dbReference type="ARBA" id="ARBA00004177"/>
    </source>
</evidence>
<feature type="transmembrane region" description="Helical" evidence="6">
    <location>
        <begin position="895"/>
        <end position="917"/>
    </location>
</feature>
<dbReference type="InterPro" id="IPR019448">
    <property type="entry name" value="NT-C2"/>
</dbReference>
<dbReference type="FunFam" id="1.10.418.10:FF:000023">
    <property type="entry name" value="EH domain-binding protein 1 isoform X1"/>
    <property type="match status" value="1"/>
</dbReference>
<dbReference type="InterPro" id="IPR050540">
    <property type="entry name" value="F-actin_Monoox_Mical"/>
</dbReference>
<dbReference type="Pfam" id="PF10358">
    <property type="entry name" value="NT-C2"/>
    <property type="match status" value="1"/>
</dbReference>
<keyword evidence="6" id="KW-1133">Transmembrane helix</keyword>
<dbReference type="InterPro" id="IPR001715">
    <property type="entry name" value="CH_dom"/>
</dbReference>
<dbReference type="PANTHER" id="PTHR23167:SF46">
    <property type="entry name" value="EPS15 HOMOLOGY DOMAIN CONTAINING PROTEIN-BINDING PROTEIN 1, ISOFORM F"/>
    <property type="match status" value="1"/>
</dbReference>
<feature type="domain" description="C2 NT-type" evidence="8">
    <location>
        <begin position="20"/>
        <end position="170"/>
    </location>
</feature>
<evidence type="ECO:0000313" key="11">
    <source>
        <dbReference type="Proteomes" id="UP000494165"/>
    </source>
</evidence>
<dbReference type="GO" id="GO:0005768">
    <property type="term" value="C:endosome"/>
    <property type="evidence" value="ECO:0007669"/>
    <property type="project" value="UniProtKB-SubCell"/>
</dbReference>
<protein>
    <recommendedName>
        <fullName evidence="12">EH domain-binding protein 1</fullName>
    </recommendedName>
</protein>
<evidence type="ECO:0000313" key="10">
    <source>
        <dbReference type="EMBL" id="CAB3371091.1"/>
    </source>
</evidence>
<reference evidence="10 11" key="1">
    <citation type="submission" date="2020-04" db="EMBL/GenBank/DDBJ databases">
        <authorList>
            <person name="Alioto T."/>
            <person name="Alioto T."/>
            <person name="Gomez Garrido J."/>
        </authorList>
    </citation>
    <scope>NUCLEOTIDE SEQUENCE [LARGE SCALE GENOMIC DNA]</scope>
</reference>
<keyword evidence="3" id="KW-0967">Endosome</keyword>
<dbReference type="PROSITE" id="PS51840">
    <property type="entry name" value="C2_NT"/>
    <property type="match status" value="1"/>
</dbReference>
<evidence type="ECO:0008006" key="12">
    <source>
        <dbReference type="Google" id="ProtNLM"/>
    </source>
</evidence>
<feature type="region of interest" description="Disordered" evidence="5">
    <location>
        <begin position="450"/>
        <end position="472"/>
    </location>
</feature>
<dbReference type="PROSITE" id="PS51848">
    <property type="entry name" value="BMERB"/>
    <property type="match status" value="1"/>
</dbReference>
<feature type="compositionally biased region" description="Basic and acidic residues" evidence="5">
    <location>
        <begin position="585"/>
        <end position="606"/>
    </location>
</feature>
<dbReference type="Pfam" id="PF00307">
    <property type="entry name" value="CH"/>
    <property type="match status" value="1"/>
</dbReference>
<feature type="compositionally biased region" description="Basic and acidic residues" evidence="5">
    <location>
        <begin position="625"/>
        <end position="647"/>
    </location>
</feature>
<feature type="region of interest" description="Disordered" evidence="5">
    <location>
        <begin position="492"/>
        <end position="697"/>
    </location>
</feature>